<keyword evidence="3 4" id="KW-0732">Signal</keyword>
<dbReference type="InterPro" id="IPR012334">
    <property type="entry name" value="Pectin_lyas_fold"/>
</dbReference>
<dbReference type="PANTHER" id="PTHR12338">
    <property type="entry name" value="AUTOTRANSPORTER"/>
    <property type="match status" value="1"/>
</dbReference>
<dbReference type="InterPro" id="IPR008638">
    <property type="entry name" value="FhaB/CdiA-like_TPS"/>
</dbReference>
<dbReference type="SMART" id="SM00912">
    <property type="entry name" value="Haemagg_act"/>
    <property type="match status" value="1"/>
</dbReference>
<dbReference type="SUPFAM" id="SSF51126">
    <property type="entry name" value="Pectin lyase-like"/>
    <property type="match status" value="1"/>
</dbReference>
<sequence>MNAIKLPKVRLIAFILAVTFNPESVVLAAPPAANALPTGAQITAGAGAISQTGNVMNIQQNTARMITNWQRFDIGQNATVNFVQPNSSAVALNRVLSADPSQILGQLNANGVVVLLNPNGVLFGASARVDVGGLIAAAMRMSDADFLAGKYQFGQPTLPGKVENLGTLISREGGFVTLIGGTVNNAGQIVTPGGTSALVAGDKVTVNLGLTGLVSIDVAAGSDAARVDNSGLVAADGGKVLLTAKSAAPMLASAVNQTGTVRANSIASRNGEVWIEASSGDVRLAGTTLAAGSGAGQTGGRIVATIENVTLANGSVTDASGAAGGGQVLVGGGWQGKDATIATAGSVTQQTGAAIKVDATANGSGGTAVLWSADATHMDGSISARGAGSGTGGKVETSSKGVLGLGGNVDVAADSGKGGNWLLDPATLDVTTTGSALTGNTNGTNNTVSNTSIQTALNAGGTTVTLQADTLITVNADISKTAGSASTLTFNSASGNIVVNNQISSITGALNINMGADASQSGGSVTLNNALATNGGTINFYKPVTLANTTPISTKITEASAAKSGDVNFFQDVTLAAPGYSVTINAQGPQSGASFTGRGGNIDVKGNIVSGTYLVQYPQALTLDTTGADAGTPSAGPGSITLGTSSANYVGGTGTTGLKSLTLTGPLTTTLNAGSINIFSTSGDVITASSLLGTPSITLTAADTTINVSGGTYGSNTGYTDYLQSTFDIVKTAGDKTLTINADRSIKLVQRTIDGTTTSGKLDVALNPFQSTAYGNSGGAVILQGSDSVAASIKSNGGTIDLGSAATAATGFGADLSGIKDGIYLENAVLDSRIAGDASQTGASITLTGSAPTTTTAGAGVRIKGALTNLRSGTGDLTLTGSVPGGASSGQKDGVVIGEDGSSRVTLATTTGAIAITGDATGVGMTPAVTGASRYDGVVISSAALIQSDSGNITVVGKGSGGDQSYLVENHGIKLENAKTSIVSTSGNISLYGSSGGKTSDTGGANSFGIYSAGDSMYIGSAPTTAVSGGVTASGIVTLAADSMQFINSSNLHLNVASSGELRVHTETAGRNISFGTPGGVDKLNLSSNWFNGASTSVFQPGFTDIVVGHAASAASATATPVVSASTGTLTVASATTLRDHTILEMDGTGGNVKVNAALTVKGNSASPGADNARTLTVHTQAGATGAGTLDVNSVQLLGSGDNVLTGANLVSKLAASVDGHLAFNNAQALAVDTVNARDTASAGANGWLGGTTPSTVGINTTGHDATLALTAGDLAINNSITATGATVSLTTPAGKVQEAGATGAASPVITADKLYVGARDSSLLNNNNVVATLAASVTAGNLEFRDTRGLDVGRVTVTNRVAQSDGSVTTTTTNRDGISATQASTGNVALQLTAGNLTQSQDIAATGLQLGLTSGSATLSRTTNDIGTLSATLGGSGSTLSVADRNGLTVGTRSSTLLGSTSGVTTNNGNVTLAASADGASTSGNLQLDQFVNAGTAVVDLSSGKGAITENAAVPAAIVTASALRVTAVNTSLLNNANQVGTLAGSISGDAQGLDFTNAQALTVGTVLGTNGLAIGSASSRGNLTLDTTGAATGTGTVTQTQAIATGGLLVKSNGDVTLTNPANNAATLAANTAGGNLSYVDADNLTVGTLAPNAGGSATAGITAGTPSGGATVKLESVAGAISQAAASPITTQNLYVGTASGAILDNTTNDVATLAARVSGAGAFVFADKNDLTIGTVADVAGTPMDGVRTANGAIRLSASKDAASTSGNLALTDDVIAGGSTTATLEAVKGAVTETANVDITATRLLVKAQDSTTLDNTGAGGKHLVGTLAASLTGTGASFGFRNDQALTIGNATAQDSASATNGITTASGNIRVATLGSGAGDAITVINNVSAGANGSIDLRAGGTAGDIAINGATLRSTNGAGTGSGNVQLVAGRNISTTTANSSGASVTPEIRTTGSVLLQAAGTIGADGQRIEIQEAATLASRAGGDTWLRKLDSTHADLTLGSVAAINPSATFGGAVSSLDGITTTAANGRVALVNETGAITATRDVTANGSGSIDLRTNGVGQAITLDGATLRSTSGQVQLIAGGNIATTTNDGTTTEIATSGNAMLVAGGSIGADGKRIEMAGVNTVAAQSAGAQWLRQTSGDLIVGAVTGLKPADTSGPDKAGLVTQSGNAPIALGVSTGTLTVTSNVTAHGSGSVDLRTDTAGKAINLGGATVGSTSGQVQLIAGGDIATTTADGTTTEISTSGNALLAAGGAIGTEGRRIELAGVNTLAARSTNAQWLSHTGGNLSVGSVTGVNAGPALSGLETTVAGRDITLRTQGGSLALDQGVLTSGATITLESAGGISQAAAAAARIVGDKARIVAAGGSARLDNSANQITTLAAQAIDGDLTFVNSQALTLGQVNTGSVSGASAGATAASAGRGVTVQTLAGDITVSKAVTAADVATLVSAGGISQSSAADATVAAQALRVQATGDAILDNPANSVGTLAASTGGRTSYVNAGALDIGSVTTSVGPTAALGTTGGVSAAGATTLVATTGALKLNNAVVTSGSGAVTTLVAGGDVRQLASANISSDALRVQVGGAAVLESTGNAVGTFAADVAGGDLTMVNSQALTVGSVTTTTAAAAGTTAGARTTAAGRHISLQTLAGDIAITKAVATTADAGSTDTVSLAAAGGISQTTGADATLSASQLRVQTAAGGASLANAGNAVAKVAADVTGGAFSLASNRALRVDAVTTPTSLLAGSTTGITTRGQAINLTTTGSTSDIALATNLSSGGADINVTAGGELAQGAGNLTAGAGTVRLGAGNGVNQAGSGTVQAASLLVEAGGDSALLNAGNTVNTVAASTGGAFSYRNAGNLEVGSVSRAAGAPVAGIAAGGKVFVDVPADNLTLTQQVAGTGTGGDSNAVVLNAGKRFANQATPGSSAVVATNGRWLIYDDNPTYADKDMNGLARDFTVLASGYTVYGPDKVTQSGNGYITTARYLPPEQFDRVPGGAINEGPQYNNRSVSSATPGGGTVQDGAIFVQVSPPLVPAGTVTPVGLFTAASGTPVRPLMVPILLSAVRSAHFQTSLAPIAGQGEIENVTLANGDPLPRWINFDTGSKRIFGTLPADAPEQIPLLVIVRDPDGTERRKVDLLMKVSMAE</sequence>
<evidence type="ECO:0000313" key="6">
    <source>
        <dbReference type="EMBL" id="GLT23993.1"/>
    </source>
</evidence>
<evidence type="ECO:0000259" key="5">
    <source>
        <dbReference type="SMART" id="SM00912"/>
    </source>
</evidence>
<dbReference type="NCBIfam" id="TIGR01901">
    <property type="entry name" value="adhes_NPXG"/>
    <property type="match status" value="1"/>
</dbReference>
<keyword evidence="7" id="KW-1185">Reference proteome</keyword>
<dbReference type="InterPro" id="IPR015919">
    <property type="entry name" value="Cadherin-like_sf"/>
</dbReference>
<name>A0ABQ6FEF7_9RHOO</name>
<feature type="domain" description="Filamentous haemagglutinin FhaB/tRNA nuclease CdiA-like TPS" evidence="5">
    <location>
        <begin position="33"/>
        <end position="145"/>
    </location>
</feature>
<reference evidence="7" key="1">
    <citation type="journal article" date="2019" name="Int. J. Syst. Evol. Microbiol.">
        <title>The Global Catalogue of Microorganisms (GCM) 10K type strain sequencing project: providing services to taxonomists for standard genome sequencing and annotation.</title>
        <authorList>
            <consortium name="The Broad Institute Genomics Platform"/>
            <consortium name="The Broad Institute Genome Sequencing Center for Infectious Disease"/>
            <person name="Wu L."/>
            <person name="Ma J."/>
        </authorList>
    </citation>
    <scope>NUCLEOTIDE SEQUENCE [LARGE SCALE GENOMIC DNA]</scope>
    <source>
        <strain evidence="7">NBRC 102407</strain>
    </source>
</reference>
<dbReference type="Gene3D" id="2.160.20.10">
    <property type="entry name" value="Single-stranded right-handed beta-helix, Pectin lyase-like"/>
    <property type="match status" value="1"/>
</dbReference>
<gene>
    <name evidence="6" type="ORF">GCM10007933_34640</name>
</gene>
<evidence type="ECO:0000256" key="4">
    <source>
        <dbReference type="SAM" id="SignalP"/>
    </source>
</evidence>
<dbReference type="RefSeq" id="WP_284189157.1">
    <property type="nucleotide sequence ID" value="NZ_BSPX01000068.1"/>
</dbReference>
<feature type="chain" id="PRO_5045591869" description="Filamentous haemagglutinin FhaB/tRNA nuclease CdiA-like TPS domain-containing protein" evidence="4">
    <location>
        <begin position="29"/>
        <end position="3152"/>
    </location>
</feature>
<dbReference type="PANTHER" id="PTHR12338:SF8">
    <property type="entry name" value="HEME_HEMOPEXIN-BINDING PROTEIN"/>
    <property type="match status" value="1"/>
</dbReference>
<dbReference type="Proteomes" id="UP001157167">
    <property type="component" value="Unassembled WGS sequence"/>
</dbReference>
<organism evidence="6 7">
    <name type="scientific">Zoogloea oryzae</name>
    <dbReference type="NCBI Taxonomy" id="310767"/>
    <lineage>
        <taxon>Bacteria</taxon>
        <taxon>Pseudomonadati</taxon>
        <taxon>Pseudomonadota</taxon>
        <taxon>Betaproteobacteria</taxon>
        <taxon>Rhodocyclales</taxon>
        <taxon>Zoogloeaceae</taxon>
        <taxon>Zoogloea</taxon>
    </lineage>
</organism>
<dbReference type="EMBL" id="BSPX01000068">
    <property type="protein sequence ID" value="GLT23993.1"/>
    <property type="molecule type" value="Genomic_DNA"/>
</dbReference>
<evidence type="ECO:0000256" key="2">
    <source>
        <dbReference type="ARBA" id="ARBA00022525"/>
    </source>
</evidence>
<protein>
    <recommendedName>
        <fullName evidence="5">Filamentous haemagglutinin FhaB/tRNA nuclease CdiA-like TPS domain-containing protein</fullName>
    </recommendedName>
</protein>
<evidence type="ECO:0000256" key="3">
    <source>
        <dbReference type="ARBA" id="ARBA00022729"/>
    </source>
</evidence>
<dbReference type="Pfam" id="PF05860">
    <property type="entry name" value="TPS"/>
    <property type="match status" value="1"/>
</dbReference>
<proteinExistence type="predicted"/>
<comment type="caution">
    <text evidence="6">The sequence shown here is derived from an EMBL/GenBank/DDBJ whole genome shotgun (WGS) entry which is preliminary data.</text>
</comment>
<keyword evidence="2" id="KW-0964">Secreted</keyword>
<evidence type="ECO:0000256" key="1">
    <source>
        <dbReference type="ARBA" id="ARBA00004613"/>
    </source>
</evidence>
<accession>A0ABQ6FEF7</accession>
<dbReference type="InterPro" id="IPR050909">
    <property type="entry name" value="Bact_Autotransporter_VF"/>
</dbReference>
<evidence type="ECO:0000313" key="7">
    <source>
        <dbReference type="Proteomes" id="UP001157167"/>
    </source>
</evidence>
<feature type="signal peptide" evidence="4">
    <location>
        <begin position="1"/>
        <end position="28"/>
    </location>
</feature>
<dbReference type="InterPro" id="IPR011050">
    <property type="entry name" value="Pectin_lyase_fold/virulence"/>
</dbReference>
<comment type="subcellular location">
    <subcellularLocation>
        <location evidence="1">Secreted</location>
    </subcellularLocation>
</comment>
<dbReference type="SUPFAM" id="SSF49313">
    <property type="entry name" value="Cadherin-like"/>
    <property type="match status" value="1"/>
</dbReference>